<evidence type="ECO:0000259" key="1">
    <source>
        <dbReference type="Pfam" id="PF04542"/>
    </source>
</evidence>
<dbReference type="GO" id="GO:0003700">
    <property type="term" value="F:DNA-binding transcription factor activity"/>
    <property type="evidence" value="ECO:0007669"/>
    <property type="project" value="InterPro"/>
</dbReference>
<evidence type="ECO:0000313" key="3">
    <source>
        <dbReference type="Proteomes" id="UP000606991"/>
    </source>
</evidence>
<dbReference type="Gene3D" id="1.10.1740.10">
    <property type="match status" value="1"/>
</dbReference>
<dbReference type="Pfam" id="PF04542">
    <property type="entry name" value="Sigma70_r2"/>
    <property type="match status" value="1"/>
</dbReference>
<protein>
    <recommendedName>
        <fullName evidence="1">RNA polymerase sigma-70 region 2 domain-containing protein</fullName>
    </recommendedName>
</protein>
<organism evidence="2 3">
    <name type="scientific">Candidatus Aeolococcus gillhamiae</name>
    <dbReference type="NCBI Taxonomy" id="3127015"/>
    <lineage>
        <taxon>Bacteria</taxon>
        <taxon>Bacillati</taxon>
        <taxon>Candidatus Dormiibacterota</taxon>
        <taxon>Candidatus Dormibacteria</taxon>
        <taxon>Candidatus Aeolococcales</taxon>
        <taxon>Candidatus Aeolococcaceae</taxon>
        <taxon>Candidatus Aeolococcus</taxon>
    </lineage>
</organism>
<comment type="caution">
    <text evidence="2">The sequence shown here is derived from an EMBL/GenBank/DDBJ whole genome shotgun (WGS) entry which is preliminary data.</text>
</comment>
<evidence type="ECO:0000313" key="2">
    <source>
        <dbReference type="EMBL" id="MBJ7596410.1"/>
    </source>
</evidence>
<name>A0A934K0R0_9BACT</name>
<feature type="domain" description="RNA polymerase sigma-70 region 2" evidence="1">
    <location>
        <begin position="29"/>
        <end position="75"/>
    </location>
</feature>
<reference evidence="2 3" key="1">
    <citation type="submission" date="2020-10" db="EMBL/GenBank/DDBJ databases">
        <title>Ca. Dormibacterota MAGs.</title>
        <authorList>
            <person name="Montgomery K."/>
        </authorList>
    </citation>
    <scope>NUCLEOTIDE SEQUENCE [LARGE SCALE GENOMIC DNA]</scope>
    <source>
        <strain evidence="2">SC8812_S17_18</strain>
    </source>
</reference>
<dbReference type="EMBL" id="JAEKNS010000162">
    <property type="protein sequence ID" value="MBJ7596410.1"/>
    <property type="molecule type" value="Genomic_DNA"/>
</dbReference>
<sequence length="120" mass="12984">MLDPSDVGTTGSDGKVRGLPYLSPDTFARTYAARVHRFAAMVMKNDQDSADLAQEALIKAVRSLERFDPSRVASIRGCGASSSTPLGMQVARRFGGRPSGIVSPRLEQRTTSTIPWSWPS</sequence>
<dbReference type="SUPFAM" id="SSF88946">
    <property type="entry name" value="Sigma2 domain of RNA polymerase sigma factors"/>
    <property type="match status" value="1"/>
</dbReference>
<proteinExistence type="predicted"/>
<gene>
    <name evidence="2" type="ORF">JF886_16405</name>
</gene>
<dbReference type="Proteomes" id="UP000606991">
    <property type="component" value="Unassembled WGS sequence"/>
</dbReference>
<accession>A0A934K0R0</accession>
<dbReference type="GO" id="GO:0006352">
    <property type="term" value="P:DNA-templated transcription initiation"/>
    <property type="evidence" value="ECO:0007669"/>
    <property type="project" value="InterPro"/>
</dbReference>
<dbReference type="InterPro" id="IPR013325">
    <property type="entry name" value="RNA_pol_sigma_r2"/>
</dbReference>
<dbReference type="AlphaFoldDB" id="A0A934K0R0"/>
<dbReference type="InterPro" id="IPR007627">
    <property type="entry name" value="RNA_pol_sigma70_r2"/>
</dbReference>